<evidence type="ECO:0000256" key="2">
    <source>
        <dbReference type="ARBA" id="ARBA00022630"/>
    </source>
</evidence>
<keyword evidence="7" id="KW-1185">Reference proteome</keyword>
<dbReference type="PANTHER" id="PTHR43884:SF20">
    <property type="entry name" value="ACYL-COA DEHYDROGENASE FADE28"/>
    <property type="match status" value="1"/>
</dbReference>
<dbReference type="RefSeq" id="WP_184069612.1">
    <property type="nucleotide sequence ID" value="NZ_JACHNZ010000025.1"/>
</dbReference>
<dbReference type="PANTHER" id="PTHR43884">
    <property type="entry name" value="ACYL-COA DEHYDROGENASE"/>
    <property type="match status" value="1"/>
</dbReference>
<reference evidence="6 7" key="1">
    <citation type="submission" date="2020-08" db="EMBL/GenBank/DDBJ databases">
        <title>Genomic Encyclopedia of Type Strains, Phase IV (KMG-IV): sequencing the most valuable type-strain genomes for metagenomic binning, comparative biology and taxonomic classification.</title>
        <authorList>
            <person name="Goeker M."/>
        </authorList>
    </citation>
    <scope>NUCLEOTIDE SEQUENCE [LARGE SCALE GENOMIC DNA]</scope>
    <source>
        <strain evidence="6 7">DSM 17328</strain>
    </source>
</reference>
<dbReference type="InterPro" id="IPR009075">
    <property type="entry name" value="AcylCo_DH/oxidase_C"/>
</dbReference>
<dbReference type="SUPFAM" id="SSF56645">
    <property type="entry name" value="Acyl-CoA dehydrogenase NM domain-like"/>
    <property type="match status" value="1"/>
</dbReference>
<name>A0A7W7F7I1_9SPHN</name>
<protein>
    <submittedName>
        <fullName evidence="6">Alkylation response protein AidB-like acyl-CoA dehydrogenase</fullName>
    </submittedName>
</protein>
<keyword evidence="3" id="KW-0274">FAD</keyword>
<evidence type="ECO:0000256" key="1">
    <source>
        <dbReference type="ARBA" id="ARBA00009347"/>
    </source>
</evidence>
<dbReference type="GO" id="GO:0003995">
    <property type="term" value="F:acyl-CoA dehydrogenase activity"/>
    <property type="evidence" value="ECO:0007669"/>
    <property type="project" value="TreeGrafter"/>
</dbReference>
<dbReference type="InterPro" id="IPR009100">
    <property type="entry name" value="AcylCoA_DH/oxidase_NM_dom_sf"/>
</dbReference>
<dbReference type="SUPFAM" id="SSF47203">
    <property type="entry name" value="Acyl-CoA dehydrogenase C-terminal domain-like"/>
    <property type="match status" value="1"/>
</dbReference>
<keyword evidence="4" id="KW-0560">Oxidoreductase</keyword>
<dbReference type="Gene3D" id="1.20.140.10">
    <property type="entry name" value="Butyryl-CoA Dehydrogenase, subunit A, domain 3"/>
    <property type="match status" value="1"/>
</dbReference>
<evidence type="ECO:0000259" key="5">
    <source>
        <dbReference type="Pfam" id="PF00441"/>
    </source>
</evidence>
<comment type="similarity">
    <text evidence="1">Belongs to the acyl-CoA dehydrogenase family.</text>
</comment>
<keyword evidence="2" id="KW-0285">Flavoprotein</keyword>
<evidence type="ECO:0000256" key="3">
    <source>
        <dbReference type="ARBA" id="ARBA00022827"/>
    </source>
</evidence>
<evidence type="ECO:0000313" key="6">
    <source>
        <dbReference type="EMBL" id="MBB4632689.1"/>
    </source>
</evidence>
<organism evidence="6 7">
    <name type="scientific">Sphingosinicella soli</name>
    <dbReference type="NCBI Taxonomy" id="333708"/>
    <lineage>
        <taxon>Bacteria</taxon>
        <taxon>Pseudomonadati</taxon>
        <taxon>Pseudomonadota</taxon>
        <taxon>Alphaproteobacteria</taxon>
        <taxon>Sphingomonadales</taxon>
        <taxon>Sphingosinicellaceae</taxon>
        <taxon>Sphingosinicella</taxon>
    </lineage>
</organism>
<proteinExistence type="inferred from homology"/>
<sequence>MIEDIALTEDQEAFRASSARSFAVCHGQSARDIAARVAADGSLAVMADPAVGGLGLGAGVAWLVTRAAGAALLSYPMAEAIAAAWAAEGLIDGTLIGTVGIAFDGIVRGTGVNTRLSGVAANIVSAPSADRILIAAPEGVFMIEATQTGVAISPSIALDLERPYGDIVLTDTPALRVGDPDRLIQLYGTLRAADMLGAAEAAFSAACGHASGRRQFGKPLSGQQVVSTDLARDHYRLECVQTSIAYAALAWDGRYGDLADACDVAVALAGEMLPLVVENAIQIHGAMGFTWEMSLHRALRRVRSAAAVAPAAAARQALAARCIANWAAV</sequence>
<feature type="domain" description="Acyl-CoA dehydrogenase/oxidase C-terminal" evidence="5">
    <location>
        <begin position="192"/>
        <end position="305"/>
    </location>
</feature>
<accession>A0A7W7F7I1</accession>
<dbReference type="InterPro" id="IPR036250">
    <property type="entry name" value="AcylCo_DH-like_C"/>
</dbReference>
<dbReference type="AlphaFoldDB" id="A0A7W7F7I1"/>
<evidence type="ECO:0000256" key="4">
    <source>
        <dbReference type="ARBA" id="ARBA00023002"/>
    </source>
</evidence>
<evidence type="ECO:0000313" key="7">
    <source>
        <dbReference type="Proteomes" id="UP000566324"/>
    </source>
</evidence>
<dbReference type="Pfam" id="PF00441">
    <property type="entry name" value="Acyl-CoA_dh_1"/>
    <property type="match status" value="1"/>
</dbReference>
<comment type="caution">
    <text evidence="6">The sequence shown here is derived from an EMBL/GenBank/DDBJ whole genome shotgun (WGS) entry which is preliminary data.</text>
</comment>
<gene>
    <name evidence="6" type="ORF">GGQ98_002316</name>
</gene>
<dbReference type="EMBL" id="JACHNZ010000025">
    <property type="protein sequence ID" value="MBB4632689.1"/>
    <property type="molecule type" value="Genomic_DNA"/>
</dbReference>
<dbReference type="Proteomes" id="UP000566324">
    <property type="component" value="Unassembled WGS sequence"/>
</dbReference>